<dbReference type="AlphaFoldDB" id="A0AAN9G7M1"/>
<dbReference type="PROSITE" id="PS50878">
    <property type="entry name" value="RT_POL"/>
    <property type="match status" value="1"/>
</dbReference>
<gene>
    <name evidence="2" type="ORF">V1264_003834</name>
</gene>
<comment type="caution">
    <text evidence="2">The sequence shown here is derived from an EMBL/GenBank/DDBJ whole genome shotgun (WGS) entry which is preliminary data.</text>
</comment>
<evidence type="ECO:0000313" key="3">
    <source>
        <dbReference type="Proteomes" id="UP001374579"/>
    </source>
</evidence>
<dbReference type="Gene3D" id="3.60.10.10">
    <property type="entry name" value="Endonuclease/exonuclease/phosphatase"/>
    <property type="match status" value="1"/>
</dbReference>
<dbReference type="InterPro" id="IPR000477">
    <property type="entry name" value="RT_dom"/>
</dbReference>
<dbReference type="CDD" id="cd09076">
    <property type="entry name" value="L1-EN"/>
    <property type="match status" value="1"/>
</dbReference>
<reference evidence="2 3" key="1">
    <citation type="submission" date="2024-02" db="EMBL/GenBank/DDBJ databases">
        <title>Chromosome-scale genome assembly of the rough periwinkle Littorina saxatilis.</title>
        <authorList>
            <person name="De Jode A."/>
            <person name="Faria R."/>
            <person name="Formenti G."/>
            <person name="Sims Y."/>
            <person name="Smith T.P."/>
            <person name="Tracey A."/>
            <person name="Wood J.M.D."/>
            <person name="Zagrodzka Z.B."/>
            <person name="Johannesson K."/>
            <person name="Butlin R.K."/>
            <person name="Leder E.H."/>
        </authorList>
    </citation>
    <scope>NUCLEOTIDE SEQUENCE [LARGE SCALE GENOMIC DNA]</scope>
    <source>
        <strain evidence="2">Snail1</strain>
        <tissue evidence="2">Muscle</tissue>
    </source>
</reference>
<accession>A0AAN9G7M1</accession>
<dbReference type="Pfam" id="PF00078">
    <property type="entry name" value="RVT_1"/>
    <property type="match status" value="1"/>
</dbReference>
<sequence length="969" mass="110905">MFETGKTAQVAAEMRNYNLSILGISESRWTGSGQRRLVTGEMLLFSGHEEEGAPHTRGVALMLSKTAQRALIGWEAHGPRILTATFRTKKRRINLDIIQCYAPTNDTEEEDKEEFYNRMATIIQKCPSRNITIVMGDLNAKIGSDNRGYEEIMGQQGLGEMNDNGERLADFCATNNLVIGGSLFQHKRIHKATWISPDLSTENQIDHVCIGKKFRRSLQDVRVRRGADVASDHQLLVARLRLKLRRNWTEGSSQRQRYNTTALKDNTKMQDFKIALSNKFEVLQEILEEETIDKQWQGVKEAVTSTCREVLGPLKRSHKEWITAETTRKIEDRKLKKSEINNSRTRMGKAEAQKKYTSANKTVKKSIKADKKNYMDTMATEAEEAAYHGNMRDLYATIKKLSGKFSKPERPVKDKEGKSISDEAGQRKRWMEHFEELLNRPAPRDPPDIPPANGDLFINCNAPTKEEISQAIKQLRNGKAAGPDSIPAEALKADLATSVEMLYPLFFKIWEEEQVPSEWKEGYLIKLPKKGDLSACSNYRGITLLSIPGKVFNRVLLNRLKDAVDPQLRDHQAGFRKDRSCTDQIATLRIILEQSQEWNSPLYVNFIDYEKAFDSVDRQSLWKLLRHHGVPEKITNIIRNSYEGLTCRVVHGCQLTDAFQVRTGVRQGCLLSPFLFLLVIDWVMKASTAQKRNGIQWTLWTQLDDLDFADDVALLSHTQQQMQEKTSTVANNSARFGLNIHKGKSKVLRTNATANTTPITLNGEALQEVDNFTYLGSVVDKQGGTDVDVRFRIGKARAAFLQLKNVWASADLSINTKLRIFNTTVKSVLLYGAETWRTTVAITRKIQTFINTCLRRILRIRWPDTISNKDLWQRTKQLSVEQDILQRRFRWIGHTLRKTTTSITRQALTWNPQGKRRRGRPRNTWRRDLEAEVKHIGYTWRQLERLAQDRSAWRALVGGLCPGRGQRHK</sequence>
<dbReference type="GO" id="GO:0003824">
    <property type="term" value="F:catalytic activity"/>
    <property type="evidence" value="ECO:0007669"/>
    <property type="project" value="InterPro"/>
</dbReference>
<dbReference type="CDD" id="cd01650">
    <property type="entry name" value="RT_nLTR_like"/>
    <property type="match status" value="1"/>
</dbReference>
<dbReference type="InterPro" id="IPR043502">
    <property type="entry name" value="DNA/RNA_pol_sf"/>
</dbReference>
<name>A0AAN9G7M1_9CAEN</name>
<dbReference type="Proteomes" id="UP001374579">
    <property type="component" value="Unassembled WGS sequence"/>
</dbReference>
<organism evidence="2 3">
    <name type="scientific">Littorina saxatilis</name>
    <dbReference type="NCBI Taxonomy" id="31220"/>
    <lineage>
        <taxon>Eukaryota</taxon>
        <taxon>Metazoa</taxon>
        <taxon>Spiralia</taxon>
        <taxon>Lophotrochozoa</taxon>
        <taxon>Mollusca</taxon>
        <taxon>Gastropoda</taxon>
        <taxon>Caenogastropoda</taxon>
        <taxon>Littorinimorpha</taxon>
        <taxon>Littorinoidea</taxon>
        <taxon>Littorinidae</taxon>
        <taxon>Littorina</taxon>
    </lineage>
</organism>
<dbReference type="EMBL" id="JBAMIC010000013">
    <property type="protein sequence ID" value="KAK7096770.1"/>
    <property type="molecule type" value="Genomic_DNA"/>
</dbReference>
<dbReference type="InterPro" id="IPR045609">
    <property type="entry name" value="DUF6451"/>
</dbReference>
<dbReference type="PANTHER" id="PTHR47027">
    <property type="entry name" value="REVERSE TRANSCRIPTASE DOMAIN-CONTAINING PROTEIN"/>
    <property type="match status" value="1"/>
</dbReference>
<dbReference type="SUPFAM" id="SSF56219">
    <property type="entry name" value="DNase I-like"/>
    <property type="match status" value="1"/>
</dbReference>
<dbReference type="Pfam" id="PF20049">
    <property type="entry name" value="DUF6451"/>
    <property type="match status" value="1"/>
</dbReference>
<dbReference type="SUPFAM" id="SSF56672">
    <property type="entry name" value="DNA/RNA polymerases"/>
    <property type="match status" value="1"/>
</dbReference>
<evidence type="ECO:0000313" key="2">
    <source>
        <dbReference type="EMBL" id="KAK7096770.1"/>
    </source>
</evidence>
<protein>
    <recommendedName>
        <fullName evidence="1">Reverse transcriptase domain-containing protein</fullName>
    </recommendedName>
</protein>
<dbReference type="PANTHER" id="PTHR47027:SF25">
    <property type="entry name" value="REVERSE TRANSCRIPTASE DOMAIN-CONTAINING PROTEIN"/>
    <property type="match status" value="1"/>
</dbReference>
<keyword evidence="3" id="KW-1185">Reference proteome</keyword>
<dbReference type="InterPro" id="IPR036691">
    <property type="entry name" value="Endo/exonu/phosph_ase_sf"/>
</dbReference>
<evidence type="ECO:0000259" key="1">
    <source>
        <dbReference type="PROSITE" id="PS50878"/>
    </source>
</evidence>
<proteinExistence type="predicted"/>
<feature type="domain" description="Reverse transcriptase" evidence="1">
    <location>
        <begin position="508"/>
        <end position="779"/>
    </location>
</feature>